<dbReference type="Proteomes" id="UP000272778">
    <property type="component" value="Unassembled WGS sequence"/>
</dbReference>
<dbReference type="SUPFAM" id="SSF51735">
    <property type="entry name" value="NAD(P)-binding Rossmann-fold domains"/>
    <property type="match status" value="1"/>
</dbReference>
<dbReference type="PANTHER" id="PTHR42760:SF135">
    <property type="entry name" value="BLL7886 PROTEIN"/>
    <property type="match status" value="1"/>
</dbReference>
<dbReference type="PROSITE" id="PS00061">
    <property type="entry name" value="ADH_SHORT"/>
    <property type="match status" value="1"/>
</dbReference>
<keyword evidence="5" id="KW-1185">Reference proteome</keyword>
<dbReference type="PRINTS" id="PR00080">
    <property type="entry name" value="SDRFAMILY"/>
</dbReference>
<dbReference type="InterPro" id="IPR002347">
    <property type="entry name" value="SDR_fam"/>
</dbReference>
<dbReference type="GO" id="GO:0030497">
    <property type="term" value="P:fatty acid elongation"/>
    <property type="evidence" value="ECO:0007669"/>
    <property type="project" value="TreeGrafter"/>
</dbReference>
<dbReference type="RefSeq" id="WP_124152042.1">
    <property type="nucleotide sequence ID" value="NZ_RQIS01000011.1"/>
</dbReference>
<dbReference type="OrthoDB" id="118015at2"/>
<evidence type="ECO:0000256" key="1">
    <source>
        <dbReference type="ARBA" id="ARBA00006484"/>
    </source>
</evidence>
<dbReference type="InterPro" id="IPR036291">
    <property type="entry name" value="NAD(P)-bd_dom_sf"/>
</dbReference>
<dbReference type="PANTHER" id="PTHR42760">
    <property type="entry name" value="SHORT-CHAIN DEHYDROGENASES/REDUCTASES FAMILY MEMBER"/>
    <property type="match status" value="1"/>
</dbReference>
<feature type="domain" description="Ketoreductase" evidence="3">
    <location>
        <begin position="9"/>
        <end position="184"/>
    </location>
</feature>
<protein>
    <submittedName>
        <fullName evidence="4">SDR family NAD(P)-dependent oxidoreductase</fullName>
    </submittedName>
</protein>
<evidence type="ECO:0000313" key="4">
    <source>
        <dbReference type="EMBL" id="RQH04906.1"/>
    </source>
</evidence>
<dbReference type="AlphaFoldDB" id="A0A3N6PY00"/>
<dbReference type="InterPro" id="IPR020904">
    <property type="entry name" value="Sc_DH/Rdtase_CS"/>
</dbReference>
<sequence>MDTNQLANRRVIVTGGLGALGRGVGAALTERGATVALVDRAAQTEAAGVALVVGGVDLSDTASAASAFAKVEAAFGGIDALVNVAGGFAWETLEGGSVETWDRLYAVNLRTAVIASHEALPYLLREEAGRIVNVGALAAQKAGLGMGAYAASKSGVARFTEALAEELKDRNINVNAVLPSILDTPANRNDMPDADVSRWVSIDALAAVIAFLLSDDARAMNGASLPVAGRV</sequence>
<proteinExistence type="inferred from homology"/>
<reference evidence="4 5" key="1">
    <citation type="submission" date="2018-11" db="EMBL/GenBank/DDBJ databases">
        <title>Paraburkholderia sp. DHOA04, isolated from soil.</title>
        <authorList>
            <person name="Gao Z.-H."/>
            <person name="Qiu L.-H."/>
            <person name="Fu J.-C."/>
        </authorList>
    </citation>
    <scope>NUCLEOTIDE SEQUENCE [LARGE SCALE GENOMIC DNA]</scope>
    <source>
        <strain evidence="4 5">DHOA04</strain>
    </source>
</reference>
<accession>A0A3N6PY00</accession>
<name>A0A3N6PY00_9BURK</name>
<dbReference type="SMART" id="SM00822">
    <property type="entry name" value="PKS_KR"/>
    <property type="match status" value="1"/>
</dbReference>
<dbReference type="InterPro" id="IPR057326">
    <property type="entry name" value="KR_dom"/>
</dbReference>
<dbReference type="Gene3D" id="3.40.50.720">
    <property type="entry name" value="NAD(P)-binding Rossmann-like Domain"/>
    <property type="match status" value="1"/>
</dbReference>
<dbReference type="Pfam" id="PF00106">
    <property type="entry name" value="adh_short"/>
    <property type="match status" value="1"/>
</dbReference>
<evidence type="ECO:0000313" key="5">
    <source>
        <dbReference type="Proteomes" id="UP000272778"/>
    </source>
</evidence>
<comment type="caution">
    <text evidence="4">The sequence shown here is derived from an EMBL/GenBank/DDBJ whole genome shotgun (WGS) entry which is preliminary data.</text>
</comment>
<gene>
    <name evidence="4" type="ORF">D1Y85_15945</name>
</gene>
<evidence type="ECO:0000259" key="3">
    <source>
        <dbReference type="SMART" id="SM00822"/>
    </source>
</evidence>
<dbReference type="PRINTS" id="PR00081">
    <property type="entry name" value="GDHRDH"/>
</dbReference>
<comment type="similarity">
    <text evidence="1 2">Belongs to the short-chain dehydrogenases/reductases (SDR) family.</text>
</comment>
<organism evidence="4 5">
    <name type="scientific">Paraburkholderia dinghuensis</name>
    <dbReference type="NCBI Taxonomy" id="2305225"/>
    <lineage>
        <taxon>Bacteria</taxon>
        <taxon>Pseudomonadati</taxon>
        <taxon>Pseudomonadota</taxon>
        <taxon>Betaproteobacteria</taxon>
        <taxon>Burkholderiales</taxon>
        <taxon>Burkholderiaceae</taxon>
        <taxon>Paraburkholderia</taxon>
    </lineage>
</organism>
<dbReference type="EMBL" id="RQIS01000011">
    <property type="protein sequence ID" value="RQH04906.1"/>
    <property type="molecule type" value="Genomic_DNA"/>
</dbReference>
<evidence type="ECO:0000256" key="2">
    <source>
        <dbReference type="RuleBase" id="RU000363"/>
    </source>
</evidence>
<dbReference type="GO" id="GO:0016616">
    <property type="term" value="F:oxidoreductase activity, acting on the CH-OH group of donors, NAD or NADP as acceptor"/>
    <property type="evidence" value="ECO:0007669"/>
    <property type="project" value="UniProtKB-ARBA"/>
</dbReference>